<accession>A0A2C7A7T7</accession>
<evidence type="ECO:0000259" key="2">
    <source>
        <dbReference type="Pfam" id="PF05713"/>
    </source>
</evidence>
<reference evidence="3 4" key="1">
    <citation type="submission" date="2017-10" db="EMBL/GenBank/DDBJ databases">
        <authorList>
            <person name="Banno H."/>
            <person name="Chua N.-H."/>
        </authorList>
    </citation>
    <scope>NUCLEOTIDE SEQUENCE [LARGE SCALE GENOMIC DNA]</scope>
    <source>
        <strain evidence="3 4">YW11</strain>
    </source>
</reference>
<evidence type="ECO:0000313" key="4">
    <source>
        <dbReference type="Proteomes" id="UP000223527"/>
    </source>
</evidence>
<organism evidence="3 4">
    <name type="scientific">Teichococcus rhizosphaerae</name>
    <dbReference type="NCBI Taxonomy" id="1335062"/>
    <lineage>
        <taxon>Bacteria</taxon>
        <taxon>Pseudomonadati</taxon>
        <taxon>Pseudomonadota</taxon>
        <taxon>Alphaproteobacteria</taxon>
        <taxon>Acetobacterales</taxon>
        <taxon>Roseomonadaceae</taxon>
        <taxon>Roseomonas</taxon>
    </lineage>
</organism>
<sequence length="148" mass="17013">MNQVDASAARFFEVSNWLRSLAIIHLARRPQWNAAELDELREVFKELRRIGNNVNQIARALNVAVHKGEYPPNQGLQAREAAEAVRDEMLRVVAMMTGNFDYWGLPLDERPTPKPEAVELADAQARAAEAKRRRRPRRRPARFADRES</sequence>
<dbReference type="Proteomes" id="UP000223527">
    <property type="component" value="Unassembled WGS sequence"/>
</dbReference>
<gene>
    <name evidence="3" type="ORF">CR162_18585</name>
</gene>
<feature type="region of interest" description="Disordered" evidence="1">
    <location>
        <begin position="113"/>
        <end position="148"/>
    </location>
</feature>
<feature type="domain" description="Bacterial mobilisation" evidence="2">
    <location>
        <begin position="46"/>
        <end position="78"/>
    </location>
</feature>
<dbReference type="RefSeq" id="WP_099097023.1">
    <property type="nucleotide sequence ID" value="NZ_PDNU01000047.1"/>
</dbReference>
<feature type="compositionally biased region" description="Basic residues" evidence="1">
    <location>
        <begin position="131"/>
        <end position="141"/>
    </location>
</feature>
<evidence type="ECO:0000256" key="1">
    <source>
        <dbReference type="SAM" id="MobiDB-lite"/>
    </source>
</evidence>
<protein>
    <recommendedName>
        <fullName evidence="2">Bacterial mobilisation domain-containing protein</fullName>
    </recommendedName>
</protein>
<proteinExistence type="predicted"/>
<dbReference type="AlphaFoldDB" id="A0A2C7A7T7"/>
<evidence type="ECO:0000313" key="3">
    <source>
        <dbReference type="EMBL" id="PHK93415.1"/>
    </source>
</evidence>
<comment type="caution">
    <text evidence="3">The sequence shown here is derived from an EMBL/GenBank/DDBJ whole genome shotgun (WGS) entry which is preliminary data.</text>
</comment>
<keyword evidence="4" id="KW-1185">Reference proteome</keyword>
<name>A0A2C7A7T7_9PROT</name>
<dbReference type="EMBL" id="PDNU01000047">
    <property type="protein sequence ID" value="PHK93415.1"/>
    <property type="molecule type" value="Genomic_DNA"/>
</dbReference>
<dbReference type="Pfam" id="PF05713">
    <property type="entry name" value="MobC"/>
    <property type="match status" value="1"/>
</dbReference>
<dbReference type="InterPro" id="IPR008687">
    <property type="entry name" value="MobC"/>
</dbReference>
<dbReference type="OrthoDB" id="7567503at2"/>